<dbReference type="InterPro" id="IPR036412">
    <property type="entry name" value="HAD-like_sf"/>
</dbReference>
<dbReference type="InterPro" id="IPR023198">
    <property type="entry name" value="PGP-like_dom2"/>
</dbReference>
<organism evidence="1 2">
    <name type="scientific">Clostridium intestinale DSM 6191</name>
    <dbReference type="NCBI Taxonomy" id="1121320"/>
    <lineage>
        <taxon>Bacteria</taxon>
        <taxon>Bacillati</taxon>
        <taxon>Bacillota</taxon>
        <taxon>Clostridia</taxon>
        <taxon>Eubacteriales</taxon>
        <taxon>Clostridiaceae</taxon>
        <taxon>Clostridium</taxon>
    </lineage>
</organism>
<dbReference type="PANTHER" id="PTHR18901:SF38">
    <property type="entry name" value="PSEUDOURIDINE-5'-PHOSPHATASE"/>
    <property type="match status" value="1"/>
</dbReference>
<dbReference type="InterPro" id="IPR023214">
    <property type="entry name" value="HAD_sf"/>
</dbReference>
<dbReference type="NCBIfam" id="TIGR01509">
    <property type="entry name" value="HAD-SF-IA-v3"/>
    <property type="match status" value="1"/>
</dbReference>
<evidence type="ECO:0000313" key="1">
    <source>
        <dbReference type="EMBL" id="SHI10192.1"/>
    </source>
</evidence>
<dbReference type="PANTHER" id="PTHR18901">
    <property type="entry name" value="2-DEOXYGLUCOSE-6-PHOSPHATE PHOSPHATASE 2"/>
    <property type="match status" value="1"/>
</dbReference>
<dbReference type="Gene3D" id="1.10.150.240">
    <property type="entry name" value="Putative phosphatase, domain 2"/>
    <property type="match status" value="1"/>
</dbReference>
<name>A0A1M5YE15_9CLOT</name>
<dbReference type="RefSeq" id="WP_073018941.1">
    <property type="nucleotide sequence ID" value="NZ_FQXU01000006.1"/>
</dbReference>
<dbReference type="SUPFAM" id="SSF56784">
    <property type="entry name" value="HAD-like"/>
    <property type="match status" value="1"/>
</dbReference>
<gene>
    <name evidence="1" type="ORF">SAMN02745941_01910</name>
</gene>
<dbReference type="InterPro" id="IPR041492">
    <property type="entry name" value="HAD_2"/>
</dbReference>
<dbReference type="EMBL" id="FQXU01000006">
    <property type="protein sequence ID" value="SHI10192.1"/>
    <property type="molecule type" value="Genomic_DNA"/>
</dbReference>
<evidence type="ECO:0000313" key="2">
    <source>
        <dbReference type="Proteomes" id="UP000184241"/>
    </source>
</evidence>
<dbReference type="SFLD" id="SFLDG01129">
    <property type="entry name" value="C1.5:_HAD__Beta-PGM__Phosphata"/>
    <property type="match status" value="1"/>
</dbReference>
<dbReference type="SFLD" id="SFLDS00003">
    <property type="entry name" value="Haloacid_Dehalogenase"/>
    <property type="match status" value="1"/>
</dbReference>
<reference evidence="1 2" key="1">
    <citation type="submission" date="2016-11" db="EMBL/GenBank/DDBJ databases">
        <authorList>
            <person name="Jaros S."/>
            <person name="Januszkiewicz K."/>
            <person name="Wedrychowicz H."/>
        </authorList>
    </citation>
    <scope>NUCLEOTIDE SEQUENCE [LARGE SCALE GENOMIC DNA]</scope>
    <source>
        <strain evidence="1 2">DSM 6191</strain>
    </source>
</reference>
<dbReference type="Pfam" id="PF13419">
    <property type="entry name" value="HAD_2"/>
    <property type="match status" value="1"/>
</dbReference>
<proteinExistence type="predicted"/>
<accession>A0A1M5YE15</accession>
<dbReference type="PRINTS" id="PR00413">
    <property type="entry name" value="HADHALOGNASE"/>
</dbReference>
<dbReference type="GO" id="GO:0016791">
    <property type="term" value="F:phosphatase activity"/>
    <property type="evidence" value="ECO:0007669"/>
    <property type="project" value="TreeGrafter"/>
</dbReference>
<dbReference type="Gene3D" id="3.40.50.1000">
    <property type="entry name" value="HAD superfamily/HAD-like"/>
    <property type="match status" value="1"/>
</dbReference>
<dbReference type="CDD" id="cd07505">
    <property type="entry name" value="HAD_BPGM-like"/>
    <property type="match status" value="1"/>
</dbReference>
<sequence>MFKDVQAAIFDLDGTLIDSMWIWDEINITYLESKGAKRPSDLEEKINHLSFKQTAQYFKENFNLKESTDEIVKEINDLAYDNYLNKARLKPGAKKLLSYLKSNGIKLALATSNSSPLLDIALESNDIKDFFDNITTTNEVTRGKNFPDVYLLAAKRLGVTPDKCIVFEDIPAAVEGAKAAGMKVVAVYDEHSSKHREKLINSADKYIEDFTELAV</sequence>
<protein>
    <submittedName>
        <fullName evidence="1">Haloacid dehalogenase superfamily, subfamily IA, variant 3 with third motif having DD or ED</fullName>
    </submittedName>
</protein>
<dbReference type="AlphaFoldDB" id="A0A1M5YE15"/>
<dbReference type="SFLD" id="SFLDG01135">
    <property type="entry name" value="C1.5.6:_HAD__Beta-PGM__Phospha"/>
    <property type="match status" value="1"/>
</dbReference>
<dbReference type="InterPro" id="IPR006439">
    <property type="entry name" value="HAD-SF_hydro_IA"/>
</dbReference>
<dbReference type="Proteomes" id="UP000184241">
    <property type="component" value="Unassembled WGS sequence"/>
</dbReference>